<organism evidence="3 4">
    <name type="scientific">Paralvinella palmiformis</name>
    <dbReference type="NCBI Taxonomy" id="53620"/>
    <lineage>
        <taxon>Eukaryota</taxon>
        <taxon>Metazoa</taxon>
        <taxon>Spiralia</taxon>
        <taxon>Lophotrochozoa</taxon>
        <taxon>Annelida</taxon>
        <taxon>Polychaeta</taxon>
        <taxon>Sedentaria</taxon>
        <taxon>Canalipalpata</taxon>
        <taxon>Terebellida</taxon>
        <taxon>Terebelliformia</taxon>
        <taxon>Alvinellidae</taxon>
        <taxon>Paralvinella</taxon>
    </lineage>
</organism>
<dbReference type="PROSITE" id="PS51450">
    <property type="entry name" value="LRR"/>
    <property type="match status" value="4"/>
</dbReference>
<dbReference type="InterPro" id="IPR032675">
    <property type="entry name" value="LRR_dom_sf"/>
</dbReference>
<reference evidence="3" key="1">
    <citation type="journal article" date="2023" name="Mol. Biol. Evol.">
        <title>Third-Generation Sequencing Reveals the Adaptive Role of the Epigenome in Three Deep-Sea Polychaetes.</title>
        <authorList>
            <person name="Perez M."/>
            <person name="Aroh O."/>
            <person name="Sun Y."/>
            <person name="Lan Y."/>
            <person name="Juniper S.K."/>
            <person name="Young C.R."/>
            <person name="Angers B."/>
            <person name="Qian P.Y."/>
        </authorList>
    </citation>
    <scope>NUCLEOTIDE SEQUENCE</scope>
    <source>
        <strain evidence="3">P08H-3</strain>
    </source>
</reference>
<dbReference type="SMART" id="SM00364">
    <property type="entry name" value="LRR_BAC"/>
    <property type="match status" value="5"/>
</dbReference>
<dbReference type="PANTHER" id="PTHR45617">
    <property type="entry name" value="LEUCINE RICH REPEAT FAMILY PROTEIN"/>
    <property type="match status" value="1"/>
</dbReference>
<dbReference type="InterPro" id="IPR001611">
    <property type="entry name" value="Leu-rich_rpt"/>
</dbReference>
<comment type="caution">
    <text evidence="3">The sequence shown here is derived from an EMBL/GenBank/DDBJ whole genome shotgun (WGS) entry which is preliminary data.</text>
</comment>
<evidence type="ECO:0000256" key="2">
    <source>
        <dbReference type="ARBA" id="ARBA00022737"/>
    </source>
</evidence>
<gene>
    <name evidence="3" type="ORF">LSH36_7g01016</name>
</gene>
<keyword evidence="2" id="KW-0677">Repeat</keyword>
<dbReference type="SUPFAM" id="SSF52058">
    <property type="entry name" value="L domain-like"/>
    <property type="match status" value="1"/>
</dbReference>
<sequence length="359" mass="41238">MPSKHRTSRLWQIWRICIVFVFCINHEIHMELYSRTNQKLTCFPHDISINTTELILARNFIERVDYIDALPILRTAVLDFNYLQSFPDFINVSTTLETLSLNNNNLTSISSDYLNQLVALKSLLLRSNRLRSIPDVEGPKHTLKQLDLSFNELANFPELTALGTSMVELDISYNRNVKSIPTEKLIHLANLTTLIAVGLGLVRFPDVRPVRETLEHLDLRQNQIVQIDLEVLKELSKLKTFKLDDNNIGTVPNLCMRYSTMVVTLTITSNPIRCDHTARWMKIAEMENVISLSLVCRYPPKLNGVSWSDVQMNDLTDATEEFSCVMFNFDAECHSCKLTDPFSGELIDFDQEPIWNTIV</sequence>
<dbReference type="EMBL" id="JAODUP010000007">
    <property type="protein sequence ID" value="KAK2169713.1"/>
    <property type="molecule type" value="Genomic_DNA"/>
</dbReference>
<dbReference type="Pfam" id="PF13855">
    <property type="entry name" value="LRR_8"/>
    <property type="match status" value="1"/>
</dbReference>
<keyword evidence="4" id="KW-1185">Reference proteome</keyword>
<dbReference type="AlphaFoldDB" id="A0AAD9KDL5"/>
<evidence type="ECO:0000313" key="4">
    <source>
        <dbReference type="Proteomes" id="UP001208570"/>
    </source>
</evidence>
<evidence type="ECO:0000256" key="1">
    <source>
        <dbReference type="ARBA" id="ARBA00022614"/>
    </source>
</evidence>
<name>A0AAD9KDL5_9ANNE</name>
<dbReference type="Pfam" id="PF00560">
    <property type="entry name" value="LRR_1"/>
    <property type="match status" value="1"/>
</dbReference>
<protein>
    <submittedName>
        <fullName evidence="3">Uncharacterized protein</fullName>
    </submittedName>
</protein>
<evidence type="ECO:0000313" key="3">
    <source>
        <dbReference type="EMBL" id="KAK2169713.1"/>
    </source>
</evidence>
<keyword evidence="1" id="KW-0433">Leucine-rich repeat</keyword>
<dbReference type="Proteomes" id="UP001208570">
    <property type="component" value="Unassembled WGS sequence"/>
</dbReference>
<dbReference type="SMART" id="SM00365">
    <property type="entry name" value="LRR_SD22"/>
    <property type="match status" value="4"/>
</dbReference>
<dbReference type="Gene3D" id="3.80.10.10">
    <property type="entry name" value="Ribonuclease Inhibitor"/>
    <property type="match status" value="2"/>
</dbReference>
<accession>A0AAD9KDL5</accession>
<proteinExistence type="predicted"/>